<dbReference type="InterPro" id="IPR005467">
    <property type="entry name" value="His_kinase_dom"/>
</dbReference>
<dbReference type="GO" id="GO:0000155">
    <property type="term" value="F:phosphorelay sensor kinase activity"/>
    <property type="evidence" value="ECO:0007669"/>
    <property type="project" value="InterPro"/>
</dbReference>
<feature type="domain" description="Histidine kinase" evidence="8">
    <location>
        <begin position="454"/>
        <end position="704"/>
    </location>
</feature>
<feature type="compositionally biased region" description="Basic and acidic residues" evidence="6">
    <location>
        <begin position="145"/>
        <end position="158"/>
    </location>
</feature>
<dbReference type="SUPFAM" id="SSF55874">
    <property type="entry name" value="ATPase domain of HSP90 chaperone/DNA topoisomerase II/histidine kinase"/>
    <property type="match status" value="1"/>
</dbReference>
<evidence type="ECO:0000256" key="5">
    <source>
        <dbReference type="ARBA" id="ARBA00022777"/>
    </source>
</evidence>
<dbReference type="InterPro" id="IPR003661">
    <property type="entry name" value="HisK_dim/P_dom"/>
</dbReference>
<dbReference type="PANTHER" id="PTHR43047:SF66">
    <property type="entry name" value="HISKA"/>
    <property type="match status" value="1"/>
</dbReference>
<dbReference type="SUPFAM" id="SSF47384">
    <property type="entry name" value="Homodimeric domain of signal transducing histidine kinase"/>
    <property type="match status" value="1"/>
</dbReference>
<dbReference type="Proteomes" id="UP000076738">
    <property type="component" value="Unassembled WGS sequence"/>
</dbReference>
<dbReference type="OrthoDB" id="60033at2759"/>
<feature type="compositionally biased region" description="Basic residues" evidence="6">
    <location>
        <begin position="215"/>
        <end position="233"/>
    </location>
</feature>
<evidence type="ECO:0000256" key="3">
    <source>
        <dbReference type="ARBA" id="ARBA00022553"/>
    </source>
</evidence>
<name>A0A167GVW0_CALVF</name>
<dbReference type="EC" id="2.7.13.3" evidence="2"/>
<keyword evidence="4" id="KW-0808">Transferase</keyword>
<dbReference type="SMART" id="SM00388">
    <property type="entry name" value="HisKA"/>
    <property type="match status" value="1"/>
</dbReference>
<protein>
    <recommendedName>
        <fullName evidence="2">histidine kinase</fullName>
        <ecNumber evidence="2">2.7.13.3</ecNumber>
    </recommendedName>
</protein>
<evidence type="ECO:0000259" key="8">
    <source>
        <dbReference type="PROSITE" id="PS50109"/>
    </source>
</evidence>
<dbReference type="STRING" id="1330018.A0A167GVW0"/>
<evidence type="ECO:0000313" key="9">
    <source>
        <dbReference type="EMBL" id="KZO90965.1"/>
    </source>
</evidence>
<accession>A0A167GVW0</accession>
<dbReference type="AlphaFoldDB" id="A0A167GVW0"/>
<dbReference type="CDD" id="cd16922">
    <property type="entry name" value="HATPase_EvgS-ArcB-TorS-like"/>
    <property type="match status" value="1"/>
</dbReference>
<feature type="region of interest" description="Disordered" evidence="6">
    <location>
        <begin position="96"/>
        <end position="167"/>
    </location>
</feature>
<feature type="compositionally biased region" description="Basic and acidic residues" evidence="6">
    <location>
        <begin position="234"/>
        <end position="244"/>
    </location>
</feature>
<dbReference type="Gene3D" id="1.10.287.130">
    <property type="match status" value="1"/>
</dbReference>
<dbReference type="SMART" id="SM00387">
    <property type="entry name" value="HATPase_c"/>
    <property type="match status" value="1"/>
</dbReference>
<feature type="region of interest" description="Disordered" evidence="6">
    <location>
        <begin position="185"/>
        <end position="257"/>
    </location>
</feature>
<keyword evidence="7" id="KW-1133">Transmembrane helix</keyword>
<dbReference type="PROSITE" id="PS50109">
    <property type="entry name" value="HIS_KIN"/>
    <property type="match status" value="1"/>
</dbReference>
<reference evidence="9 10" key="1">
    <citation type="journal article" date="2016" name="Mol. Biol. Evol.">
        <title>Comparative Genomics of Early-Diverging Mushroom-Forming Fungi Provides Insights into the Origins of Lignocellulose Decay Capabilities.</title>
        <authorList>
            <person name="Nagy L.G."/>
            <person name="Riley R."/>
            <person name="Tritt A."/>
            <person name="Adam C."/>
            <person name="Daum C."/>
            <person name="Floudas D."/>
            <person name="Sun H."/>
            <person name="Yadav J.S."/>
            <person name="Pangilinan J."/>
            <person name="Larsson K.H."/>
            <person name="Matsuura K."/>
            <person name="Barry K."/>
            <person name="Labutti K."/>
            <person name="Kuo R."/>
            <person name="Ohm R.A."/>
            <person name="Bhattacharya S.S."/>
            <person name="Shirouzu T."/>
            <person name="Yoshinaga Y."/>
            <person name="Martin F.M."/>
            <person name="Grigoriev I.V."/>
            <person name="Hibbett D.S."/>
        </authorList>
    </citation>
    <scope>NUCLEOTIDE SEQUENCE [LARGE SCALE GENOMIC DNA]</scope>
    <source>
        <strain evidence="9 10">TUFC12733</strain>
    </source>
</reference>
<dbReference type="Pfam" id="PF00512">
    <property type="entry name" value="HisKA"/>
    <property type="match status" value="1"/>
</dbReference>
<evidence type="ECO:0000256" key="1">
    <source>
        <dbReference type="ARBA" id="ARBA00000085"/>
    </source>
</evidence>
<gene>
    <name evidence="9" type="ORF">CALVIDRAFT_568637</name>
</gene>
<evidence type="ECO:0000313" key="10">
    <source>
        <dbReference type="Proteomes" id="UP000076738"/>
    </source>
</evidence>
<feature type="compositionally biased region" description="Pro residues" evidence="6">
    <location>
        <begin position="203"/>
        <end position="214"/>
    </location>
</feature>
<feature type="compositionally biased region" description="Polar residues" evidence="6">
    <location>
        <begin position="248"/>
        <end position="257"/>
    </location>
</feature>
<dbReference type="PANTHER" id="PTHR43047">
    <property type="entry name" value="TWO-COMPONENT HISTIDINE PROTEIN KINASE"/>
    <property type="match status" value="1"/>
</dbReference>
<keyword evidence="3" id="KW-0597">Phosphoprotein</keyword>
<dbReference type="Gene3D" id="3.30.565.10">
    <property type="entry name" value="Histidine kinase-like ATPase, C-terminal domain"/>
    <property type="match status" value="1"/>
</dbReference>
<comment type="catalytic activity">
    <reaction evidence="1">
        <text>ATP + protein L-histidine = ADP + protein N-phospho-L-histidine.</text>
        <dbReference type="EC" id="2.7.13.3"/>
    </reaction>
</comment>
<evidence type="ECO:0000256" key="7">
    <source>
        <dbReference type="SAM" id="Phobius"/>
    </source>
</evidence>
<dbReference type="Pfam" id="PF02518">
    <property type="entry name" value="HATPase_c"/>
    <property type="match status" value="1"/>
</dbReference>
<dbReference type="InterPro" id="IPR004358">
    <property type="entry name" value="Sig_transdc_His_kin-like_C"/>
</dbReference>
<keyword evidence="7" id="KW-0812">Transmembrane</keyword>
<dbReference type="CDD" id="cd00082">
    <property type="entry name" value="HisKA"/>
    <property type="match status" value="1"/>
</dbReference>
<evidence type="ECO:0000256" key="4">
    <source>
        <dbReference type="ARBA" id="ARBA00022679"/>
    </source>
</evidence>
<keyword evidence="5" id="KW-0418">Kinase</keyword>
<dbReference type="InterPro" id="IPR003594">
    <property type="entry name" value="HATPase_dom"/>
</dbReference>
<dbReference type="GO" id="GO:0005886">
    <property type="term" value="C:plasma membrane"/>
    <property type="evidence" value="ECO:0007669"/>
    <property type="project" value="TreeGrafter"/>
</dbReference>
<dbReference type="EMBL" id="KV417331">
    <property type="protein sequence ID" value="KZO90965.1"/>
    <property type="molecule type" value="Genomic_DNA"/>
</dbReference>
<organism evidence="9 10">
    <name type="scientific">Calocera viscosa (strain TUFC12733)</name>
    <dbReference type="NCBI Taxonomy" id="1330018"/>
    <lineage>
        <taxon>Eukaryota</taxon>
        <taxon>Fungi</taxon>
        <taxon>Dikarya</taxon>
        <taxon>Basidiomycota</taxon>
        <taxon>Agaricomycotina</taxon>
        <taxon>Dacrymycetes</taxon>
        <taxon>Dacrymycetales</taxon>
        <taxon>Dacrymycetaceae</taxon>
        <taxon>Calocera</taxon>
    </lineage>
</organism>
<dbReference type="InterPro" id="IPR036097">
    <property type="entry name" value="HisK_dim/P_sf"/>
</dbReference>
<keyword evidence="7" id="KW-0472">Membrane</keyword>
<evidence type="ECO:0000256" key="2">
    <source>
        <dbReference type="ARBA" id="ARBA00012438"/>
    </source>
</evidence>
<keyword evidence="10" id="KW-1185">Reference proteome</keyword>
<sequence>MLLAAYFIGILGTYTATQLLQLTFLAGAALCVGGTAGVRMHWVKMLVAIYPYSATYTLTLPVIFGSGMVLATFGTTAYDTLLEAHAQRRIRFSLNPAGRGPNASDEALPLIPVSPATDEQGEVRSLARCQPEGQLRRRATPVPTEQDRQKEREKEKAHAPVLVHGLYTPDRTPLAAHADYLNTPAPHQVLTAGPPAQESTPSPSTPPPLAPPRPPNHRRSPPTPHHAHAHLHTLHTDAHAHDRPVTPGSHSASGSSNQAELFLPQADADTSTALAQRAERIARLPFGKTVLGAAVWDAWFGLTPAVLLKGSLLAVACFAMHTSAMLAVRFPALDAAGVAYGYTWSPRMLLAAALAEFVTTTGIVLWMDGEANPLKQAWLVFGPTAASTVHFLCIWSGQLWISVPPAPLPPRLSADVPSLILTLAVSTYRRLWKVIAEKEAFARANEQKSEFIAVASHEIRTPLHAILGFTDLLLQASLTEEQSTCLEAIHMGYNSIQLITNNVLDFSKLEHNSRQCVAHTTDVCMRTLALRILSSVSAPERMTEQQLRRLVNYNTVQGQDSPTLHLPAEKHVELLLEVHEAVPDIVKLDEVYITRVVMDLSKFTEDGFVLVRITIEHPKHPFPGARPVLAITVHDSGIGIPSDSKHVIFEPFRQVDGSLTRTHTGAGLGLAVSKQLCERMGGTIAVCSKPGVGTEFTVRIPAFDNTLDISDPPHMAKSPFSFLTVGVAVRSLNTLHLFKDLLERRGFLIRPTELSHPAKEEQRELTMIDRLLGYVESLAVAPWLLDWIVKLPKNPSTTAPISVFVLIDDLSTEIGQQLIRMLKGSGQVALVHRPVLVHTLLESLKDGVPVSPPTSGIAPIFRNIPTPSSGPKASGKPESEFEYFPPVFEEGSLLTAVNMPRRVSATMNWDTVGHILNPLEPVVQ</sequence>
<dbReference type="GO" id="GO:0009927">
    <property type="term" value="F:histidine phosphotransfer kinase activity"/>
    <property type="evidence" value="ECO:0007669"/>
    <property type="project" value="TreeGrafter"/>
</dbReference>
<feature type="transmembrane region" description="Helical" evidence="7">
    <location>
        <begin position="55"/>
        <end position="81"/>
    </location>
</feature>
<dbReference type="PRINTS" id="PR00344">
    <property type="entry name" value="BCTRLSENSOR"/>
</dbReference>
<feature type="region of interest" description="Disordered" evidence="6">
    <location>
        <begin position="859"/>
        <end position="878"/>
    </location>
</feature>
<dbReference type="InterPro" id="IPR036890">
    <property type="entry name" value="HATPase_C_sf"/>
</dbReference>
<evidence type="ECO:0000256" key="6">
    <source>
        <dbReference type="SAM" id="MobiDB-lite"/>
    </source>
</evidence>
<proteinExistence type="predicted"/>